<protein>
    <recommendedName>
        <fullName evidence="5">Pentatricopeptide repeat-containing protein</fullName>
    </recommendedName>
</protein>
<dbReference type="NCBIfam" id="TIGR00756">
    <property type="entry name" value="PPR"/>
    <property type="match status" value="5"/>
</dbReference>
<gene>
    <name evidence="3" type="ORF">L1049_014488</name>
</gene>
<dbReference type="PANTHER" id="PTHR47942:SF39">
    <property type="entry name" value="PPR CONTAINING PLANT PROTEIN"/>
    <property type="match status" value="1"/>
</dbReference>
<feature type="repeat" description="PPR" evidence="2">
    <location>
        <begin position="158"/>
        <end position="192"/>
    </location>
</feature>
<dbReference type="PANTHER" id="PTHR47942">
    <property type="entry name" value="TETRATRICOPEPTIDE REPEAT (TPR)-LIKE SUPERFAMILY PROTEIN-RELATED"/>
    <property type="match status" value="1"/>
</dbReference>
<accession>A0AAP0RX67</accession>
<dbReference type="InterPro" id="IPR011990">
    <property type="entry name" value="TPR-like_helical_dom_sf"/>
</dbReference>
<evidence type="ECO:0000313" key="3">
    <source>
        <dbReference type="EMBL" id="KAK9286108.1"/>
    </source>
</evidence>
<dbReference type="Pfam" id="PF13041">
    <property type="entry name" value="PPR_2"/>
    <property type="match status" value="2"/>
</dbReference>
<proteinExistence type="predicted"/>
<dbReference type="Gene3D" id="1.25.40.10">
    <property type="entry name" value="Tetratricopeptide repeat domain"/>
    <property type="match status" value="4"/>
</dbReference>
<evidence type="ECO:0000256" key="1">
    <source>
        <dbReference type="ARBA" id="ARBA00022737"/>
    </source>
</evidence>
<dbReference type="Pfam" id="PF01535">
    <property type="entry name" value="PPR"/>
    <property type="match status" value="3"/>
</dbReference>
<dbReference type="GO" id="GO:0048731">
    <property type="term" value="P:system development"/>
    <property type="evidence" value="ECO:0007669"/>
    <property type="project" value="UniProtKB-ARBA"/>
</dbReference>
<dbReference type="AlphaFoldDB" id="A0AAP0RX67"/>
<name>A0AAP0RX67_LIQFO</name>
<evidence type="ECO:0008006" key="5">
    <source>
        <dbReference type="Google" id="ProtNLM"/>
    </source>
</evidence>
<dbReference type="InterPro" id="IPR002885">
    <property type="entry name" value="PPR_rpt"/>
</dbReference>
<feature type="repeat" description="PPR" evidence="2">
    <location>
        <begin position="257"/>
        <end position="287"/>
    </location>
</feature>
<dbReference type="SUPFAM" id="SSF48452">
    <property type="entry name" value="TPR-like"/>
    <property type="match status" value="1"/>
</dbReference>
<dbReference type="InterPro" id="IPR051222">
    <property type="entry name" value="PPR/CCM1_RNA-binding"/>
</dbReference>
<dbReference type="PROSITE" id="PS51375">
    <property type="entry name" value="PPR"/>
    <property type="match status" value="4"/>
</dbReference>
<keyword evidence="1" id="KW-0677">Repeat</keyword>
<keyword evidence="4" id="KW-1185">Reference proteome</keyword>
<dbReference type="FunFam" id="1.25.40.10:FF:000125">
    <property type="entry name" value="Pentatricopeptide repeat-containing protein"/>
    <property type="match status" value="1"/>
</dbReference>
<reference evidence="3 4" key="1">
    <citation type="journal article" date="2024" name="Plant J.">
        <title>Genome sequences and population genomics reveal climatic adaptation and genomic divergence between two closely related sweetgum species.</title>
        <authorList>
            <person name="Xu W.Q."/>
            <person name="Ren C.Q."/>
            <person name="Zhang X.Y."/>
            <person name="Comes H.P."/>
            <person name="Liu X.H."/>
            <person name="Li Y.G."/>
            <person name="Kettle C.J."/>
            <person name="Jalonen R."/>
            <person name="Gaisberger H."/>
            <person name="Ma Y.Z."/>
            <person name="Qiu Y.X."/>
        </authorList>
    </citation>
    <scope>NUCLEOTIDE SEQUENCE [LARGE SCALE GENOMIC DNA]</scope>
    <source>
        <strain evidence="3">Hangzhou</strain>
    </source>
</reference>
<dbReference type="Pfam" id="PF12854">
    <property type="entry name" value="PPR_1"/>
    <property type="match status" value="1"/>
</dbReference>
<evidence type="ECO:0000256" key="2">
    <source>
        <dbReference type="PROSITE-ProRule" id="PRU00708"/>
    </source>
</evidence>
<feature type="repeat" description="PPR" evidence="2">
    <location>
        <begin position="301"/>
        <end position="331"/>
    </location>
</feature>
<sequence>MAEFMMRWKMGSLKRAVFICRRWRSQLQLCHHPIVACIPKNTPETSRRFTSTSNPNNSQAPDFHSWNKRISHLIRTGRLSEARMVFDHMKYKNTVTWNSMISGYVQKREMTKASKLFDEMPERDVVSWNLMISGYVSCRGRGFIEEGRCLFDQMPDRDYISWNTMISGYARIGRIADALCLFNSMPERNVVSWNAMITGFLQNGDVKSAIELFERMPKRDSASLSALVSGLIQNDELDEAVRVLLEFGNKDDSREDLVHAYNTLIAGYGQRGRVEDARHLFDQIPCHYGQGKEGDGRFKRNLVSWNSMIMCYVKVGDLVSARRLFDQMKERDDFLMEHHDQWLCSYFRYGSSLETLSRNA</sequence>
<dbReference type="Proteomes" id="UP001415857">
    <property type="component" value="Unassembled WGS sequence"/>
</dbReference>
<evidence type="ECO:0000313" key="4">
    <source>
        <dbReference type="Proteomes" id="UP001415857"/>
    </source>
</evidence>
<comment type="caution">
    <text evidence="3">The sequence shown here is derived from an EMBL/GenBank/DDBJ whole genome shotgun (WGS) entry which is preliminary data.</text>
</comment>
<dbReference type="EMBL" id="JBBPBK010000004">
    <property type="protein sequence ID" value="KAK9286108.1"/>
    <property type="molecule type" value="Genomic_DNA"/>
</dbReference>
<organism evidence="3 4">
    <name type="scientific">Liquidambar formosana</name>
    <name type="common">Formosan gum</name>
    <dbReference type="NCBI Taxonomy" id="63359"/>
    <lineage>
        <taxon>Eukaryota</taxon>
        <taxon>Viridiplantae</taxon>
        <taxon>Streptophyta</taxon>
        <taxon>Embryophyta</taxon>
        <taxon>Tracheophyta</taxon>
        <taxon>Spermatophyta</taxon>
        <taxon>Magnoliopsida</taxon>
        <taxon>eudicotyledons</taxon>
        <taxon>Gunneridae</taxon>
        <taxon>Pentapetalae</taxon>
        <taxon>Saxifragales</taxon>
        <taxon>Altingiaceae</taxon>
        <taxon>Liquidambar</taxon>
    </lineage>
</organism>
<feature type="repeat" description="PPR" evidence="2">
    <location>
        <begin position="93"/>
        <end position="127"/>
    </location>
</feature>